<evidence type="ECO:0000256" key="8">
    <source>
        <dbReference type="ARBA" id="ARBA00023027"/>
    </source>
</evidence>
<evidence type="ECO:0000313" key="12">
    <source>
        <dbReference type="EMBL" id="ALO20684.1"/>
    </source>
</evidence>
<organism evidence="12">
    <name type="scientific">Leuckartiara octona</name>
    <dbReference type="NCBI Taxonomy" id="13108"/>
    <lineage>
        <taxon>Eukaryota</taxon>
        <taxon>Metazoa</taxon>
        <taxon>Cnidaria</taxon>
        <taxon>Hydrozoa</taxon>
        <taxon>Hydroidolina</taxon>
        <taxon>Anthoathecata</taxon>
        <taxon>Filifera</taxon>
        <taxon>Pandeidae</taxon>
        <taxon>Leuckartiara</taxon>
    </lineage>
</organism>
<dbReference type="AlphaFoldDB" id="A0A0S2IB09"/>
<evidence type="ECO:0000256" key="4">
    <source>
        <dbReference type="ARBA" id="ARBA00022448"/>
    </source>
</evidence>
<feature type="transmembrane region" description="Helical" evidence="11">
    <location>
        <begin position="6"/>
        <end position="22"/>
    </location>
</feature>
<keyword evidence="6" id="KW-1278">Translocase</keyword>
<sequence length="99" mass="11019">MDFNLNFLPLVLFILSITGILINRTNIILILICIEMMLLSISLNFLIHAFILDSLLGQICSIYIITVAAVESAIGLSIMISFYKLKGSISIRFLNLLKG</sequence>
<keyword evidence="5 11" id="KW-0812">Transmembrane</keyword>
<keyword evidence="9 11" id="KW-0472">Membrane</keyword>
<dbReference type="InterPro" id="IPR039428">
    <property type="entry name" value="NUOK/Mnh_C1-like"/>
</dbReference>
<keyword evidence="4" id="KW-0813">Transport</keyword>
<dbReference type="GO" id="GO:0030964">
    <property type="term" value="C:NADH dehydrogenase complex"/>
    <property type="evidence" value="ECO:0007669"/>
    <property type="project" value="TreeGrafter"/>
</dbReference>
<dbReference type="GO" id="GO:0016651">
    <property type="term" value="F:oxidoreductase activity, acting on NAD(P)H"/>
    <property type="evidence" value="ECO:0007669"/>
    <property type="project" value="InterPro"/>
</dbReference>
<dbReference type="GO" id="GO:0042773">
    <property type="term" value="P:ATP synthesis coupled electron transport"/>
    <property type="evidence" value="ECO:0007669"/>
    <property type="project" value="InterPro"/>
</dbReference>
<dbReference type="HAMAP" id="MF_01456">
    <property type="entry name" value="NDH1_NuoK"/>
    <property type="match status" value="1"/>
</dbReference>
<protein>
    <recommendedName>
        <fullName evidence="3">NADH-ubiquinone oxidoreductase chain 4L</fullName>
    </recommendedName>
    <alternativeName>
        <fullName evidence="10">NADH dehydrogenase subunit 4L</fullName>
    </alternativeName>
</protein>
<keyword evidence="12" id="KW-0496">Mitochondrion</keyword>
<gene>
    <name evidence="12" type="primary">nad4L</name>
</gene>
<evidence type="ECO:0000256" key="1">
    <source>
        <dbReference type="ARBA" id="ARBA00004141"/>
    </source>
</evidence>
<geneLocation type="mitochondrion" evidence="12"/>
<proteinExistence type="inferred from homology"/>
<reference evidence="12" key="1">
    <citation type="journal article" date="2015" name="PeerJ">
        <title>Phylogenetic analysis of higher-level relationships within Hydroidolina (Cnidaria: Hydrozoa) using mitochondrial genome data and insight into their mitochondrial transcription.</title>
        <authorList>
            <person name="Kayal E."/>
            <person name="Bentlage B."/>
            <person name="Cartwright P."/>
            <person name="Yanagihara A.A."/>
            <person name="Lindsay D.J."/>
            <person name="Hopcroft R.R."/>
            <person name="Collins A.G."/>
        </authorList>
    </citation>
    <scope>NUCLEOTIDE SEQUENCE</scope>
</reference>
<evidence type="ECO:0000256" key="3">
    <source>
        <dbReference type="ARBA" id="ARBA00016612"/>
    </source>
</evidence>
<evidence type="ECO:0000256" key="2">
    <source>
        <dbReference type="ARBA" id="ARBA00010519"/>
    </source>
</evidence>
<dbReference type="NCBIfam" id="NF004320">
    <property type="entry name" value="PRK05715.1-2"/>
    <property type="match status" value="1"/>
</dbReference>
<feature type="transmembrane region" description="Helical" evidence="11">
    <location>
        <begin position="62"/>
        <end position="83"/>
    </location>
</feature>
<dbReference type="Pfam" id="PF00420">
    <property type="entry name" value="Oxidored_q2"/>
    <property type="match status" value="1"/>
</dbReference>
<dbReference type="Gene3D" id="1.10.287.3510">
    <property type="match status" value="1"/>
</dbReference>
<evidence type="ECO:0000256" key="9">
    <source>
        <dbReference type="ARBA" id="ARBA00023136"/>
    </source>
</evidence>
<name>A0A0S2IB09_9CNID</name>
<accession>A0A0S2IB09</accession>
<evidence type="ECO:0000256" key="6">
    <source>
        <dbReference type="ARBA" id="ARBA00022967"/>
    </source>
</evidence>
<dbReference type="InterPro" id="IPR001133">
    <property type="entry name" value="NADH_UbQ_OxRdtase_chain4L/K"/>
</dbReference>
<evidence type="ECO:0000256" key="7">
    <source>
        <dbReference type="ARBA" id="ARBA00022989"/>
    </source>
</evidence>
<keyword evidence="7 11" id="KW-1133">Transmembrane helix</keyword>
<feature type="transmembrane region" description="Helical" evidence="11">
    <location>
        <begin position="29"/>
        <end position="50"/>
    </location>
</feature>
<evidence type="ECO:0000256" key="5">
    <source>
        <dbReference type="ARBA" id="ARBA00022692"/>
    </source>
</evidence>
<keyword evidence="8" id="KW-0520">NAD</keyword>
<comment type="subcellular location">
    <subcellularLocation>
        <location evidence="1">Membrane</location>
        <topology evidence="1">Multi-pass membrane protein</topology>
    </subcellularLocation>
</comment>
<dbReference type="PANTHER" id="PTHR11434">
    <property type="entry name" value="NADH-UBIQUINONE OXIDOREDUCTASE SUBUNIT ND4L"/>
    <property type="match status" value="1"/>
</dbReference>
<dbReference type="EMBL" id="KT809325">
    <property type="protein sequence ID" value="ALO20684.1"/>
    <property type="molecule type" value="Genomic_DNA"/>
</dbReference>
<comment type="similarity">
    <text evidence="2">Belongs to the complex I subunit 4L family.</text>
</comment>
<dbReference type="PANTHER" id="PTHR11434:SF16">
    <property type="entry name" value="NADH-UBIQUINONE OXIDOREDUCTASE CHAIN 4L"/>
    <property type="match status" value="1"/>
</dbReference>
<evidence type="ECO:0000256" key="10">
    <source>
        <dbReference type="ARBA" id="ARBA00031586"/>
    </source>
</evidence>
<evidence type="ECO:0000256" key="11">
    <source>
        <dbReference type="SAM" id="Phobius"/>
    </source>
</evidence>